<evidence type="ECO:0000313" key="1">
    <source>
        <dbReference type="EMBL" id="EMJ97826.1"/>
    </source>
</evidence>
<protein>
    <submittedName>
        <fullName evidence="1">Uncharacterized protein</fullName>
    </submittedName>
</protein>
<dbReference type="PATRIC" id="fig|1218565.3.peg.401"/>
<dbReference type="RefSeq" id="WP_017807726.1">
    <property type="nucleotide sequence ID" value="NZ_ANIK01000005.1"/>
</dbReference>
<proteinExistence type="predicted"/>
<dbReference type="AlphaFoldDB" id="M6D580"/>
<reference evidence="1 2" key="1">
    <citation type="submission" date="2013-01" db="EMBL/GenBank/DDBJ databases">
        <authorList>
            <person name="Harkins D.M."/>
            <person name="Durkin A.S."/>
            <person name="Brinkac L.M."/>
            <person name="Haft D.H."/>
            <person name="Selengut J.D."/>
            <person name="Sanka R."/>
            <person name="DePew J."/>
            <person name="Purushe J."/>
            <person name="Galloway R.L."/>
            <person name="Vinetz J.M."/>
            <person name="Sutton G.G."/>
            <person name="Nierman W.C."/>
            <person name="Fouts D.E."/>
        </authorList>
    </citation>
    <scope>NUCLEOTIDE SEQUENCE [LARGE SCALE GENOMIC DNA]</scope>
    <source>
        <strain evidence="1 2">79601</strain>
    </source>
</reference>
<name>M6D580_9LEPT</name>
<sequence>MITLTQCIADSERTNCRENLAEINFERDTLLAILLAPKNDSGNPQNEINKSAYFAYYDYLYEKSIERERKCDNDFILKIFSPESKDLQ</sequence>
<dbReference type="EMBL" id="ANIK01000005">
    <property type="protein sequence ID" value="EMJ97826.1"/>
    <property type="molecule type" value="Genomic_DNA"/>
</dbReference>
<evidence type="ECO:0000313" key="2">
    <source>
        <dbReference type="Proteomes" id="UP000011988"/>
    </source>
</evidence>
<comment type="caution">
    <text evidence="1">The sequence shown here is derived from an EMBL/GenBank/DDBJ whole genome shotgun (WGS) entry which is preliminary data.</text>
</comment>
<organism evidence="1 2">
    <name type="scientific">Leptospira alstonii serovar Sichuan str. 79601</name>
    <dbReference type="NCBI Taxonomy" id="1218565"/>
    <lineage>
        <taxon>Bacteria</taxon>
        <taxon>Pseudomonadati</taxon>
        <taxon>Spirochaetota</taxon>
        <taxon>Spirochaetia</taxon>
        <taxon>Leptospirales</taxon>
        <taxon>Leptospiraceae</taxon>
        <taxon>Leptospira</taxon>
    </lineage>
</organism>
<gene>
    <name evidence="1" type="ORF">LEP1GSC194_0597</name>
</gene>
<dbReference type="Proteomes" id="UP000011988">
    <property type="component" value="Unassembled WGS sequence"/>
</dbReference>
<accession>M6D580</accession>